<reference evidence="2 4" key="5">
    <citation type="journal article" date="2013" name="Rice">
        <title>Improvement of the Oryza sativa Nipponbare reference genome using next generation sequence and optical map data.</title>
        <authorList>
            <person name="Kawahara Y."/>
            <person name="de la Bastide M."/>
            <person name="Hamilton J.P."/>
            <person name="Kanamori H."/>
            <person name="McCombie W.R."/>
            <person name="Ouyang S."/>
            <person name="Schwartz D.C."/>
            <person name="Tanaka T."/>
            <person name="Wu J."/>
            <person name="Zhou S."/>
            <person name="Childs K.L."/>
            <person name="Davidson R.M."/>
            <person name="Lin H."/>
            <person name="Quesada-Ocampo L."/>
            <person name="Vaillancourt B."/>
            <person name="Sakai H."/>
            <person name="Lee S.S."/>
            <person name="Kim J."/>
            <person name="Numa H."/>
            <person name="Itoh T."/>
            <person name="Buell C.R."/>
            <person name="Matsumoto T."/>
        </authorList>
    </citation>
    <scope>NUCLEOTIDE SEQUENCE [LARGE SCALE GENOMIC DNA]</scope>
    <source>
        <strain evidence="4">cv. Nipponbare</strain>
    </source>
</reference>
<dbReference type="AlphaFoldDB" id="A0A0P0W3N9"/>
<evidence type="ECO:0000313" key="2">
    <source>
        <dbReference type="EMBL" id="BAS86663.1"/>
    </source>
</evidence>
<dbReference type="KEGG" id="dosa:Os03g0779500"/>
<reference evidence="2" key="4">
    <citation type="journal article" date="2013" name="Plant Cell Physiol.">
        <title>Rice Annotation Project Database (RAP-DB): an integrative and interactive database for rice genomics.</title>
        <authorList>
            <person name="Sakai H."/>
            <person name="Lee S.S."/>
            <person name="Tanaka T."/>
            <person name="Numa H."/>
            <person name="Kim J."/>
            <person name="Kawahara Y."/>
            <person name="Wakimoto H."/>
            <person name="Yang C.C."/>
            <person name="Iwamoto M."/>
            <person name="Abe T."/>
            <person name="Yamada Y."/>
            <person name="Muto A."/>
            <person name="Inokuchi H."/>
            <person name="Ikemura T."/>
            <person name="Matsumoto T."/>
            <person name="Sasaki T."/>
            <person name="Itoh T."/>
        </authorList>
    </citation>
    <scope>NUCLEOTIDE SEQUENCE</scope>
</reference>
<gene>
    <name evidence="2" type="ordered locus">Os03g0779500</name>
    <name evidence="3" type="ORF">OsJ_12800</name>
    <name evidence="2" type="ORF">OSNPB_030779500</name>
</gene>
<evidence type="ECO:0000313" key="4">
    <source>
        <dbReference type="Proteomes" id="UP000059680"/>
    </source>
</evidence>
<evidence type="ECO:0000256" key="1">
    <source>
        <dbReference type="SAM" id="MobiDB-lite"/>
    </source>
</evidence>
<accession>A0A0P0W3N9</accession>
<proteinExistence type="predicted"/>
<dbReference type="Proteomes" id="UP000007752">
    <property type="component" value="Chromosome 3"/>
</dbReference>
<dbReference type="Proteomes" id="UP000059680">
    <property type="component" value="Chromosome 3"/>
</dbReference>
<keyword evidence="4" id="KW-1185">Reference proteome</keyword>
<dbReference type="HOGENOM" id="CLU_1725338_0_0_1"/>
<organism evidence="3">
    <name type="scientific">Oryza sativa subsp. japonica</name>
    <name type="common">Rice</name>
    <dbReference type="NCBI Taxonomy" id="39947"/>
    <lineage>
        <taxon>Eukaryota</taxon>
        <taxon>Viridiplantae</taxon>
        <taxon>Streptophyta</taxon>
        <taxon>Embryophyta</taxon>
        <taxon>Tracheophyta</taxon>
        <taxon>Spermatophyta</taxon>
        <taxon>Magnoliopsida</taxon>
        <taxon>Liliopsida</taxon>
        <taxon>Poales</taxon>
        <taxon>Poaceae</taxon>
        <taxon>BOP clade</taxon>
        <taxon>Oryzoideae</taxon>
        <taxon>Oryzeae</taxon>
        <taxon>Oryzinae</taxon>
        <taxon>Oryza</taxon>
        <taxon>Oryza sativa</taxon>
    </lineage>
</organism>
<accession>Q0DN27</accession>
<reference evidence="3" key="2">
    <citation type="journal article" date="2005" name="PLoS Biol.">
        <title>The genomes of Oryza sativa: a history of duplications.</title>
        <authorList>
            <person name="Yu J."/>
            <person name="Wang J."/>
            <person name="Lin W."/>
            <person name="Li S."/>
            <person name="Li H."/>
            <person name="Zhou J."/>
            <person name="Ni P."/>
            <person name="Dong W."/>
            <person name="Hu S."/>
            <person name="Zeng C."/>
            <person name="Zhang J."/>
            <person name="Zhang Y."/>
            <person name="Li R."/>
            <person name="Xu Z."/>
            <person name="Li S."/>
            <person name="Li X."/>
            <person name="Zheng H."/>
            <person name="Cong L."/>
            <person name="Lin L."/>
            <person name="Yin J."/>
            <person name="Geng J."/>
            <person name="Li G."/>
            <person name="Shi J."/>
            <person name="Liu J."/>
            <person name="Lv H."/>
            <person name="Li J."/>
            <person name="Wang J."/>
            <person name="Deng Y."/>
            <person name="Ran L."/>
            <person name="Shi X."/>
            <person name="Wang X."/>
            <person name="Wu Q."/>
            <person name="Li C."/>
            <person name="Ren X."/>
            <person name="Wang J."/>
            <person name="Wang X."/>
            <person name="Li D."/>
            <person name="Liu D."/>
            <person name="Zhang X."/>
            <person name="Ji Z."/>
            <person name="Zhao W."/>
            <person name="Sun Y."/>
            <person name="Zhang Z."/>
            <person name="Bao J."/>
            <person name="Han Y."/>
            <person name="Dong L."/>
            <person name="Ji J."/>
            <person name="Chen P."/>
            <person name="Wu S."/>
            <person name="Liu J."/>
            <person name="Xiao Y."/>
            <person name="Bu D."/>
            <person name="Tan J."/>
            <person name="Yang L."/>
            <person name="Ye C."/>
            <person name="Zhang J."/>
            <person name="Xu J."/>
            <person name="Zhou Y."/>
            <person name="Yu Y."/>
            <person name="Zhang B."/>
            <person name="Zhuang S."/>
            <person name="Wei H."/>
            <person name="Liu B."/>
            <person name="Lei M."/>
            <person name="Yu H."/>
            <person name="Li Y."/>
            <person name="Xu H."/>
            <person name="Wei S."/>
            <person name="He X."/>
            <person name="Fang L."/>
            <person name="Zhang Z."/>
            <person name="Zhang Y."/>
            <person name="Huang X."/>
            <person name="Su Z."/>
            <person name="Tong W."/>
            <person name="Li J."/>
            <person name="Tong Z."/>
            <person name="Li S."/>
            <person name="Ye J."/>
            <person name="Wang L."/>
            <person name="Fang L."/>
            <person name="Lei T."/>
            <person name="Chen C."/>
            <person name="Chen H."/>
            <person name="Xu Z."/>
            <person name="Li H."/>
            <person name="Huang H."/>
            <person name="Zhang F."/>
            <person name="Xu H."/>
            <person name="Li N."/>
            <person name="Zhao C."/>
            <person name="Li S."/>
            <person name="Dong L."/>
            <person name="Huang Y."/>
            <person name="Li L."/>
            <person name="Xi Y."/>
            <person name="Qi Q."/>
            <person name="Li W."/>
            <person name="Zhang B."/>
            <person name="Hu W."/>
            <person name="Zhang Y."/>
            <person name="Tian X."/>
            <person name="Jiao Y."/>
            <person name="Liang X."/>
            <person name="Jin J."/>
            <person name="Gao L."/>
            <person name="Zheng W."/>
            <person name="Hao B."/>
            <person name="Liu S."/>
            <person name="Wang W."/>
            <person name="Yuan L."/>
            <person name="Cao M."/>
            <person name="McDermott J."/>
            <person name="Samudrala R."/>
            <person name="Wang J."/>
            <person name="Wong G.K."/>
            <person name="Yang H."/>
        </authorList>
    </citation>
    <scope>NUCLEOTIDE SEQUENCE [LARGE SCALE GENOMIC DNA]</scope>
</reference>
<dbReference type="EMBL" id="AP014959">
    <property type="protein sequence ID" value="BAS86663.1"/>
    <property type="molecule type" value="Genomic_DNA"/>
</dbReference>
<reference evidence="3" key="3">
    <citation type="submission" date="2008-12" db="EMBL/GenBank/DDBJ databases">
        <title>Improved gene annotation of the rice (Oryza sativa) genomes.</title>
        <authorList>
            <person name="Wang J."/>
            <person name="Li R."/>
            <person name="Fan W."/>
            <person name="Huang Q."/>
            <person name="Zhang J."/>
            <person name="Zhou Y."/>
            <person name="Hu Y."/>
            <person name="Zi S."/>
            <person name="Li J."/>
            <person name="Ni P."/>
            <person name="Zheng H."/>
            <person name="Zhang Y."/>
            <person name="Zhao M."/>
            <person name="Hao Q."/>
            <person name="McDermott J."/>
            <person name="Samudrala R."/>
            <person name="Kristiansen K."/>
            <person name="Wong G.K.-S."/>
        </authorList>
    </citation>
    <scope>NUCLEOTIDE SEQUENCE</scope>
</reference>
<name>A0A0P0W3N9_ORYSJ</name>
<protein>
    <submittedName>
        <fullName evidence="2">Os03g0779500 protein</fullName>
    </submittedName>
</protein>
<dbReference type="PaxDb" id="39947-Q0DN27"/>
<feature type="region of interest" description="Disordered" evidence="1">
    <location>
        <begin position="1"/>
        <end position="58"/>
    </location>
</feature>
<sequence>MEARGGRTSGRKNGARSPAATGRPQIQKYPGTGSWRRRSGVGAGGGRDEVSTSVHRGNREALPSASLLGGGGCGWKKFVVAGGGGGERRGAQVGGERIWCGRAGEKDILHTSPCILYDYCATLNKTKILFSLYSILLNNNEGLLILQLPQYI</sequence>
<evidence type="ECO:0000313" key="3">
    <source>
        <dbReference type="EMBL" id="EEE60033.1"/>
    </source>
</evidence>
<dbReference type="Gramene" id="Os03t0779500-01">
    <property type="protein sequence ID" value="Os03t0779500-01"/>
    <property type="gene ID" value="Os03g0779500"/>
</dbReference>
<reference evidence="4" key="1">
    <citation type="journal article" date="2005" name="Nature">
        <title>The map-based sequence of the rice genome.</title>
        <authorList>
            <consortium name="International rice genome sequencing project (IRGSP)"/>
            <person name="Matsumoto T."/>
            <person name="Wu J."/>
            <person name="Kanamori H."/>
            <person name="Katayose Y."/>
            <person name="Fujisawa M."/>
            <person name="Namiki N."/>
            <person name="Mizuno H."/>
            <person name="Yamamoto K."/>
            <person name="Antonio B.A."/>
            <person name="Baba T."/>
            <person name="Sakata K."/>
            <person name="Nagamura Y."/>
            <person name="Aoki H."/>
            <person name="Arikawa K."/>
            <person name="Arita K."/>
            <person name="Bito T."/>
            <person name="Chiden Y."/>
            <person name="Fujitsuka N."/>
            <person name="Fukunaka R."/>
            <person name="Hamada M."/>
            <person name="Harada C."/>
            <person name="Hayashi A."/>
            <person name="Hijishita S."/>
            <person name="Honda M."/>
            <person name="Hosokawa S."/>
            <person name="Ichikawa Y."/>
            <person name="Idonuma A."/>
            <person name="Iijima M."/>
            <person name="Ikeda M."/>
            <person name="Ikeno M."/>
            <person name="Ito K."/>
            <person name="Ito S."/>
            <person name="Ito T."/>
            <person name="Ito Y."/>
            <person name="Ito Y."/>
            <person name="Iwabuchi A."/>
            <person name="Kamiya K."/>
            <person name="Karasawa W."/>
            <person name="Kurita K."/>
            <person name="Katagiri S."/>
            <person name="Kikuta A."/>
            <person name="Kobayashi H."/>
            <person name="Kobayashi N."/>
            <person name="Machita K."/>
            <person name="Maehara T."/>
            <person name="Masukawa M."/>
            <person name="Mizubayashi T."/>
            <person name="Mukai Y."/>
            <person name="Nagasaki H."/>
            <person name="Nagata Y."/>
            <person name="Naito S."/>
            <person name="Nakashima M."/>
            <person name="Nakama Y."/>
            <person name="Nakamichi Y."/>
            <person name="Nakamura M."/>
            <person name="Meguro A."/>
            <person name="Negishi M."/>
            <person name="Ohta I."/>
            <person name="Ohta T."/>
            <person name="Okamoto M."/>
            <person name="Ono N."/>
            <person name="Saji S."/>
            <person name="Sakaguchi M."/>
            <person name="Sakai K."/>
            <person name="Shibata M."/>
            <person name="Shimokawa T."/>
            <person name="Song J."/>
            <person name="Takazaki Y."/>
            <person name="Terasawa K."/>
            <person name="Tsugane M."/>
            <person name="Tsuji K."/>
            <person name="Ueda S."/>
            <person name="Waki K."/>
            <person name="Yamagata H."/>
            <person name="Yamamoto M."/>
            <person name="Yamamoto S."/>
            <person name="Yamane H."/>
            <person name="Yoshiki S."/>
            <person name="Yoshihara R."/>
            <person name="Yukawa K."/>
            <person name="Zhong H."/>
            <person name="Yano M."/>
            <person name="Yuan Q."/>
            <person name="Ouyang S."/>
            <person name="Liu J."/>
            <person name="Jones K.M."/>
            <person name="Gansberger K."/>
            <person name="Moffat K."/>
            <person name="Hill J."/>
            <person name="Bera J."/>
            <person name="Fadrosh D."/>
            <person name="Jin S."/>
            <person name="Johri S."/>
            <person name="Kim M."/>
            <person name="Overton L."/>
            <person name="Reardon M."/>
            <person name="Tsitrin T."/>
            <person name="Vuong H."/>
            <person name="Weaver B."/>
            <person name="Ciecko A."/>
            <person name="Tallon L."/>
            <person name="Jackson J."/>
            <person name="Pai G."/>
            <person name="Aken S.V."/>
            <person name="Utterback T."/>
            <person name="Reidmuller S."/>
            <person name="Feldblyum T."/>
            <person name="Hsiao J."/>
            <person name="Zismann V."/>
            <person name="Iobst S."/>
            <person name="de Vazeille A.R."/>
            <person name="Buell C.R."/>
            <person name="Ying K."/>
            <person name="Li Y."/>
            <person name="Lu T."/>
            <person name="Huang Y."/>
            <person name="Zhao Q."/>
            <person name="Feng Q."/>
            <person name="Zhang L."/>
            <person name="Zhu J."/>
            <person name="Weng Q."/>
            <person name="Mu J."/>
            <person name="Lu Y."/>
            <person name="Fan D."/>
            <person name="Liu Y."/>
            <person name="Guan J."/>
            <person name="Zhang Y."/>
            <person name="Yu S."/>
            <person name="Liu X."/>
            <person name="Zhang Y."/>
            <person name="Hong G."/>
            <person name="Han B."/>
            <person name="Choisne N."/>
            <person name="Demange N."/>
            <person name="Orjeda G."/>
            <person name="Samain S."/>
            <person name="Cattolico L."/>
            <person name="Pelletier E."/>
            <person name="Couloux A."/>
            <person name="Segurens B."/>
            <person name="Wincker P."/>
            <person name="D'Hont A."/>
            <person name="Scarpelli C."/>
            <person name="Weissenbach J."/>
            <person name="Salanoubat M."/>
            <person name="Quetier F."/>
            <person name="Yu Y."/>
            <person name="Kim H.R."/>
            <person name="Rambo T."/>
            <person name="Currie J."/>
            <person name="Collura K."/>
            <person name="Luo M."/>
            <person name="Yang T."/>
            <person name="Ammiraju J.S.S."/>
            <person name="Engler F."/>
            <person name="Soderlund C."/>
            <person name="Wing R.A."/>
            <person name="Palmer L.E."/>
            <person name="de la Bastide M."/>
            <person name="Spiegel L."/>
            <person name="Nascimento L."/>
            <person name="Zutavern T."/>
            <person name="O'Shaughnessy A."/>
            <person name="Dike S."/>
            <person name="Dedhia N."/>
            <person name="Preston R."/>
            <person name="Balija V."/>
            <person name="McCombie W.R."/>
            <person name="Chow T."/>
            <person name="Chen H."/>
            <person name="Chung M."/>
            <person name="Chen C."/>
            <person name="Shaw J."/>
            <person name="Wu H."/>
            <person name="Hsiao K."/>
            <person name="Chao Y."/>
            <person name="Chu M."/>
            <person name="Cheng C."/>
            <person name="Hour A."/>
            <person name="Lee P."/>
            <person name="Lin S."/>
            <person name="Lin Y."/>
            <person name="Liou J."/>
            <person name="Liu S."/>
            <person name="Hsing Y."/>
            <person name="Raghuvanshi S."/>
            <person name="Mohanty A."/>
            <person name="Bharti A.K."/>
            <person name="Gaur A."/>
            <person name="Gupta V."/>
            <person name="Kumar D."/>
            <person name="Ravi V."/>
            <person name="Vij S."/>
            <person name="Kapur A."/>
            <person name="Khurana P."/>
            <person name="Khurana P."/>
            <person name="Khurana J.P."/>
            <person name="Tyagi A.K."/>
            <person name="Gaikwad K."/>
            <person name="Singh A."/>
            <person name="Dalal V."/>
            <person name="Srivastava S."/>
            <person name="Dixit A."/>
            <person name="Pal A.K."/>
            <person name="Ghazi I.A."/>
            <person name="Yadav M."/>
            <person name="Pandit A."/>
            <person name="Bhargava A."/>
            <person name="Sureshbabu K."/>
            <person name="Batra K."/>
            <person name="Sharma T.R."/>
            <person name="Mohapatra T."/>
            <person name="Singh N.K."/>
            <person name="Messing J."/>
            <person name="Nelson A.B."/>
            <person name="Fuks G."/>
            <person name="Kavchok S."/>
            <person name="Keizer G."/>
            <person name="Linton E."/>
            <person name="Llaca V."/>
            <person name="Song R."/>
            <person name="Tanyolac B."/>
            <person name="Young S."/>
            <person name="Ho-Il K."/>
            <person name="Hahn J.H."/>
            <person name="Sangsakoo G."/>
            <person name="Vanavichit A."/>
            <person name="de Mattos Luiz.A.T."/>
            <person name="Zimmer P.D."/>
            <person name="Malone G."/>
            <person name="Dellagostin O."/>
            <person name="de Oliveira A.C."/>
            <person name="Bevan M."/>
            <person name="Bancroft I."/>
            <person name="Minx P."/>
            <person name="Cordum H."/>
            <person name="Wilson R."/>
            <person name="Cheng Z."/>
            <person name="Jin W."/>
            <person name="Jiang J."/>
            <person name="Leong S.A."/>
            <person name="Iwama H."/>
            <person name="Gojobori T."/>
            <person name="Itoh T."/>
            <person name="Niimura Y."/>
            <person name="Fujii Y."/>
            <person name="Habara T."/>
            <person name="Sakai H."/>
            <person name="Sato Y."/>
            <person name="Wilson G."/>
            <person name="Kumar K."/>
            <person name="McCouch S."/>
            <person name="Juretic N."/>
            <person name="Hoen D."/>
            <person name="Wright S."/>
            <person name="Bruskiewich R."/>
            <person name="Bureau T."/>
            <person name="Miyao A."/>
            <person name="Hirochika H."/>
            <person name="Nishikawa T."/>
            <person name="Kadowaki K."/>
            <person name="Sugiura M."/>
            <person name="Burr B."/>
            <person name="Sasaki T."/>
        </authorList>
    </citation>
    <scope>NUCLEOTIDE SEQUENCE [LARGE SCALE GENOMIC DNA]</scope>
    <source>
        <strain evidence="4">cv. Nipponbare</strain>
    </source>
</reference>
<dbReference type="EMBL" id="CM000140">
    <property type="protein sequence ID" value="EEE60033.1"/>
    <property type="molecule type" value="Genomic_DNA"/>
</dbReference>
<reference evidence="2" key="6">
    <citation type="submission" date="2015-10" db="EMBL/GenBank/DDBJ databases">
        <authorList>
            <person name="Sakai H."/>
            <person name="Kawahara Y."/>
            <person name="Matsumoto T."/>
            <person name="Buell C.R."/>
            <person name="Itoh T."/>
        </authorList>
    </citation>
    <scope>NUCLEOTIDE SEQUENCE</scope>
</reference>